<evidence type="ECO:0000256" key="5">
    <source>
        <dbReference type="ARBA" id="ARBA00022692"/>
    </source>
</evidence>
<dbReference type="Pfam" id="PF13231">
    <property type="entry name" value="PMT_2"/>
    <property type="match status" value="1"/>
</dbReference>
<evidence type="ECO:0000256" key="7">
    <source>
        <dbReference type="ARBA" id="ARBA00023136"/>
    </source>
</evidence>
<evidence type="ECO:0000256" key="1">
    <source>
        <dbReference type="ARBA" id="ARBA00004651"/>
    </source>
</evidence>
<evidence type="ECO:0000256" key="2">
    <source>
        <dbReference type="ARBA" id="ARBA00022475"/>
    </source>
</evidence>
<feature type="transmembrane region" description="Helical" evidence="8">
    <location>
        <begin position="319"/>
        <end position="336"/>
    </location>
</feature>
<dbReference type="GO" id="GO:0016763">
    <property type="term" value="F:pentosyltransferase activity"/>
    <property type="evidence" value="ECO:0007669"/>
    <property type="project" value="TreeGrafter"/>
</dbReference>
<dbReference type="Proteomes" id="UP000007102">
    <property type="component" value="Chromosome"/>
</dbReference>
<dbReference type="RefSeq" id="WP_013637747.1">
    <property type="nucleotide sequence ID" value="NC_015185.1"/>
</dbReference>
<evidence type="ECO:0000256" key="6">
    <source>
        <dbReference type="ARBA" id="ARBA00022989"/>
    </source>
</evidence>
<feature type="transmembrane region" description="Helical" evidence="8">
    <location>
        <begin position="260"/>
        <end position="280"/>
    </location>
</feature>
<feature type="transmembrane region" description="Helical" evidence="8">
    <location>
        <begin position="209"/>
        <end position="227"/>
    </location>
</feature>
<keyword evidence="7 8" id="KW-0472">Membrane</keyword>
<feature type="transmembrane region" description="Helical" evidence="8">
    <location>
        <begin position="84"/>
        <end position="104"/>
    </location>
</feature>
<comment type="subcellular location">
    <subcellularLocation>
        <location evidence="1">Cell membrane</location>
        <topology evidence="1">Multi-pass membrane protein</topology>
    </subcellularLocation>
</comment>
<feature type="transmembrane region" description="Helical" evidence="8">
    <location>
        <begin position="12"/>
        <end position="31"/>
    </location>
</feature>
<dbReference type="PANTHER" id="PTHR33908">
    <property type="entry name" value="MANNOSYLTRANSFERASE YKCB-RELATED"/>
    <property type="match status" value="1"/>
</dbReference>
<feature type="domain" description="Glycosyltransferase RgtA/B/C/D-like" evidence="9">
    <location>
        <begin position="63"/>
        <end position="222"/>
    </location>
</feature>
<reference evidence="10 11" key="1">
    <citation type="journal article" date="2011" name="Stand. Genomic Sci.">
        <title>Complete genome sequence of the thermophilic sulfur-reducer Desulfurobacterium thermolithotrophum type strain (BSA(T)) from a deep-sea hydrothermal vent.</title>
        <authorList>
            <person name="Goker M."/>
            <person name="Daligault H."/>
            <person name="Mwirichia R."/>
            <person name="Lapidus A."/>
            <person name="Lucas S."/>
            <person name="Deshpande S."/>
            <person name="Pagani I."/>
            <person name="Tapia R."/>
            <person name="Cheng J.F."/>
            <person name="Goodwin L."/>
            <person name="Pitluck S."/>
            <person name="Liolios K."/>
            <person name="Ivanova N."/>
            <person name="Mavromatis K."/>
            <person name="Mikhailova N."/>
            <person name="Pati A."/>
            <person name="Chen A."/>
            <person name="Palaniappan K."/>
            <person name="Han C."/>
            <person name="Land M."/>
            <person name="Hauser L."/>
            <person name="Pan C."/>
            <person name="Brambilla E.M."/>
            <person name="Rohde M."/>
            <person name="Spring S."/>
            <person name="Sikorski J."/>
            <person name="Wirth R."/>
            <person name="Detter J.C."/>
            <person name="Woyke T."/>
            <person name="Bristow J."/>
            <person name="Eisen J.A."/>
            <person name="Markowitz V."/>
            <person name="Hugenholtz P."/>
            <person name="Kyrpides N.C."/>
            <person name="Klenk H.P."/>
        </authorList>
    </citation>
    <scope>NUCLEOTIDE SEQUENCE [LARGE SCALE GENOMIC DNA]</scope>
    <source>
        <strain evidence="11">DSM 11699 / BSA</strain>
    </source>
</reference>
<keyword evidence="11" id="KW-1185">Reference proteome</keyword>
<organism evidence="10 11">
    <name type="scientific">Desulfurobacterium thermolithotrophum (strain DSM 11699 / BSA)</name>
    <dbReference type="NCBI Taxonomy" id="868864"/>
    <lineage>
        <taxon>Bacteria</taxon>
        <taxon>Pseudomonadati</taxon>
        <taxon>Aquificota</taxon>
        <taxon>Aquificia</taxon>
        <taxon>Desulfurobacteriales</taxon>
        <taxon>Desulfurobacteriaceae</taxon>
        <taxon>Desulfurobacterium</taxon>
    </lineage>
</organism>
<keyword evidence="6 8" id="KW-1133">Transmembrane helix</keyword>
<evidence type="ECO:0000256" key="8">
    <source>
        <dbReference type="SAM" id="Phobius"/>
    </source>
</evidence>
<feature type="transmembrane region" description="Helical" evidence="8">
    <location>
        <begin position="168"/>
        <end position="197"/>
    </location>
</feature>
<dbReference type="HOGENOM" id="CLU_034064_0_0_0"/>
<dbReference type="OrthoDB" id="9775035at2"/>
<reference evidence="11" key="2">
    <citation type="submission" date="2011-02" db="EMBL/GenBank/DDBJ databases">
        <title>The complete genome of Desulfurobacterium thermolithotrophum DSM 11699.</title>
        <authorList>
            <consortium name="US DOE Joint Genome Institute (JGI-PGF)"/>
            <person name="Lucas S."/>
            <person name="Copeland A."/>
            <person name="Lapidus A."/>
            <person name="Bruce D."/>
            <person name="Goodwin L."/>
            <person name="Pitluck S."/>
            <person name="Kyrpides N."/>
            <person name="Mavromatis K."/>
            <person name="Pagani I."/>
            <person name="Ivanova N."/>
            <person name="Mikhailova N."/>
            <person name="Daligault H."/>
            <person name="Detter J.C."/>
            <person name="Tapia R."/>
            <person name="Han C."/>
            <person name="Land M."/>
            <person name="Hauser L."/>
            <person name="Markowitz V."/>
            <person name="Cheng J.-F."/>
            <person name="Hugenholtz P."/>
            <person name="Woyke T."/>
            <person name="Wu D."/>
            <person name="Spring S."/>
            <person name="Brambilla E."/>
            <person name="Klenk H.-P."/>
            <person name="Eisen J.A."/>
        </authorList>
    </citation>
    <scope>NUCLEOTIDE SEQUENCE [LARGE SCALE GENOMIC DNA]</scope>
    <source>
        <strain evidence="11">DSM 11699 / BSA</strain>
    </source>
</reference>
<accession>F0S0Y3</accession>
<keyword evidence="4 10" id="KW-0808">Transferase</keyword>
<feature type="transmembrane region" description="Helical" evidence="8">
    <location>
        <begin position="113"/>
        <end position="133"/>
    </location>
</feature>
<gene>
    <name evidence="10" type="ordered locus">Dester_0129</name>
</gene>
<sequence>MKKEMIDRTFKLFLVFLSFALLINIGTFVLYHEEPRRGIITFEMLKTHNFFQPTVLLEPYFRKPPFHNWILAISSEIFGSVSEFSLRLPSLISVILTSVFLFFFSSKLFERKVALFSAVIFPTFFMVLFGYSTKAEPDTLFTFLVSSSIISWYYFIDKGKERIAWFLGYFFTSLAALTKGFPAFHFFLVAIFVYFFLKKDLKGLLSLNHIVGFVLGIIPFVGWILIVPTEQALKTLFSEVISRAPTQFDLLETIKRFISFPFRFLFATFPWSVIVLFYLYREKEGYKKLISDKTTLFLILTFIGNFLIYWFFPGSRMRYTMPLLPLLSILIAVYLKDKYFIHKRAKNILQFTLELIVPLGIVVGVIITGNSSLILKETIIFLIFAYLFYFYFLPRINFTPIVILFALLMLLFRGFYSSYYLPIAESKYPPVREVAKEIADLTKEYPLFTKTKYLQLCFYVEKFKNSVLPYSSKPPKDSLFLSERPEGNVLKEFSLGKHKFYLCSFSIERIEGKTLEAESRKTKLQ</sequence>
<feature type="transmembrane region" description="Helical" evidence="8">
    <location>
        <begin position="374"/>
        <end position="392"/>
    </location>
</feature>
<dbReference type="eggNOG" id="COG1807">
    <property type="taxonomic scope" value="Bacteria"/>
</dbReference>
<evidence type="ECO:0000256" key="3">
    <source>
        <dbReference type="ARBA" id="ARBA00022676"/>
    </source>
</evidence>
<dbReference type="KEGG" id="dte:Dester_0129"/>
<protein>
    <submittedName>
        <fullName evidence="10">Glycosyl transferase family 39</fullName>
    </submittedName>
</protein>
<keyword evidence="5 8" id="KW-0812">Transmembrane</keyword>
<dbReference type="InParanoid" id="F0S0Y3"/>
<evidence type="ECO:0000256" key="4">
    <source>
        <dbReference type="ARBA" id="ARBA00022679"/>
    </source>
</evidence>
<dbReference type="PANTHER" id="PTHR33908:SF3">
    <property type="entry name" value="UNDECAPRENYL PHOSPHATE-ALPHA-4-AMINO-4-DEOXY-L-ARABINOSE ARABINOSYL TRANSFERASE"/>
    <property type="match status" value="1"/>
</dbReference>
<dbReference type="InterPro" id="IPR050297">
    <property type="entry name" value="LipidA_mod_glycosyltrf_83"/>
</dbReference>
<dbReference type="GO" id="GO:0005886">
    <property type="term" value="C:plasma membrane"/>
    <property type="evidence" value="ECO:0007669"/>
    <property type="project" value="UniProtKB-SubCell"/>
</dbReference>
<keyword evidence="2" id="KW-1003">Cell membrane</keyword>
<dbReference type="AlphaFoldDB" id="F0S0Y3"/>
<dbReference type="EMBL" id="CP002543">
    <property type="protein sequence ID" value="ADY72787.1"/>
    <property type="molecule type" value="Genomic_DNA"/>
</dbReference>
<feature type="transmembrane region" description="Helical" evidence="8">
    <location>
        <begin position="398"/>
        <end position="416"/>
    </location>
</feature>
<evidence type="ECO:0000313" key="11">
    <source>
        <dbReference type="Proteomes" id="UP000007102"/>
    </source>
</evidence>
<evidence type="ECO:0000313" key="10">
    <source>
        <dbReference type="EMBL" id="ADY72787.1"/>
    </source>
</evidence>
<proteinExistence type="predicted"/>
<feature type="transmembrane region" description="Helical" evidence="8">
    <location>
        <begin position="139"/>
        <end position="156"/>
    </location>
</feature>
<evidence type="ECO:0000259" key="9">
    <source>
        <dbReference type="Pfam" id="PF13231"/>
    </source>
</evidence>
<dbReference type="STRING" id="868864.Dester_0129"/>
<dbReference type="InterPro" id="IPR038731">
    <property type="entry name" value="RgtA/B/C-like"/>
</dbReference>
<name>F0S0Y3_DESTD</name>
<dbReference type="GO" id="GO:0009103">
    <property type="term" value="P:lipopolysaccharide biosynthetic process"/>
    <property type="evidence" value="ECO:0007669"/>
    <property type="project" value="UniProtKB-ARBA"/>
</dbReference>
<feature type="transmembrane region" description="Helical" evidence="8">
    <location>
        <begin position="295"/>
        <end position="312"/>
    </location>
</feature>
<dbReference type="GO" id="GO:0010041">
    <property type="term" value="P:response to iron(III) ion"/>
    <property type="evidence" value="ECO:0007669"/>
    <property type="project" value="TreeGrafter"/>
</dbReference>
<keyword evidence="3" id="KW-0328">Glycosyltransferase</keyword>
<feature type="transmembrane region" description="Helical" evidence="8">
    <location>
        <begin position="348"/>
        <end position="367"/>
    </location>
</feature>